<keyword evidence="13" id="KW-0175">Coiled coil</keyword>
<comment type="similarity">
    <text evidence="2">Belongs to the GPC1 family.</text>
</comment>
<evidence type="ECO:0000256" key="8">
    <source>
        <dbReference type="ARBA" id="ARBA00023098"/>
    </source>
</evidence>
<dbReference type="EMBL" id="BTGC01000003">
    <property type="protein sequence ID" value="GMM50520.1"/>
    <property type="molecule type" value="Genomic_DNA"/>
</dbReference>
<comment type="subcellular location">
    <subcellularLocation>
        <location evidence="1">Membrane</location>
        <topology evidence="1">Multi-pass membrane protein</topology>
    </subcellularLocation>
</comment>
<evidence type="ECO:0000256" key="4">
    <source>
        <dbReference type="ARBA" id="ARBA00022516"/>
    </source>
</evidence>
<evidence type="ECO:0000256" key="5">
    <source>
        <dbReference type="ARBA" id="ARBA00022679"/>
    </source>
</evidence>
<evidence type="ECO:0000256" key="3">
    <source>
        <dbReference type="ARBA" id="ARBA00019082"/>
    </source>
</evidence>
<keyword evidence="17" id="KW-1185">Reference proteome</keyword>
<dbReference type="Pfam" id="PF10998">
    <property type="entry name" value="DUF2838"/>
    <property type="match status" value="1"/>
</dbReference>
<feature type="transmembrane region" description="Helical" evidence="15">
    <location>
        <begin position="153"/>
        <end position="172"/>
    </location>
</feature>
<dbReference type="AlphaFoldDB" id="A0AAV5RGK8"/>
<evidence type="ECO:0000256" key="6">
    <source>
        <dbReference type="ARBA" id="ARBA00022692"/>
    </source>
</evidence>
<keyword evidence="4" id="KW-0444">Lipid biosynthesis</keyword>
<evidence type="ECO:0000256" key="7">
    <source>
        <dbReference type="ARBA" id="ARBA00022989"/>
    </source>
</evidence>
<sequence>MSDISEPGWLDLLLNIFIATPGVQMRHHKSSLSRVKQKLKKIELDPRVTRYQRRVIEKLNQLDELFSQQKVINQTQKLWYTMSLLNILFLGVVVAHLPHILHIVYTVELSFLLPVRFYTYSKKNYQYFMADLCYFVNFLLVSYIWIWPNWSQLWVACFAFSFGTLAISVALWRNSLVMQSIDKTTSTFIHLLPPLVCYTINFRLNPTFKLSRFPGAVKAGAWQTVNSIIWTTAMYFVWQSLYHFFITVRKADNIRRGTTTSFEYMRKRFAKARIGLFVNSLPGPLPVIAFTLIQFTYSLVTMAPCPLYYRSELLSQVFLIGLFSIASYNGATFYIDVYGNRLREEVARLQAEVSRLQDDENELIDSTASATSLSTVSSSASSNLTSTVTSRNDDNDPAQRSSSGKVEFNL</sequence>
<reference evidence="16 17" key="1">
    <citation type="journal article" date="2023" name="Elife">
        <title>Identification of key yeast species and microbe-microbe interactions impacting larval growth of Drosophila in the wild.</title>
        <authorList>
            <person name="Mure A."/>
            <person name="Sugiura Y."/>
            <person name="Maeda R."/>
            <person name="Honda K."/>
            <person name="Sakurai N."/>
            <person name="Takahashi Y."/>
            <person name="Watada M."/>
            <person name="Katoh T."/>
            <person name="Gotoh A."/>
            <person name="Gotoh Y."/>
            <person name="Taniguchi I."/>
            <person name="Nakamura K."/>
            <person name="Hayashi T."/>
            <person name="Katayama T."/>
            <person name="Uemura T."/>
            <person name="Hattori Y."/>
        </authorList>
    </citation>
    <scope>NUCLEOTIDE SEQUENCE [LARGE SCALE GENOMIC DNA]</scope>
    <source>
        <strain evidence="16 17">SB-73</strain>
    </source>
</reference>
<feature type="transmembrane region" description="Helical" evidence="15">
    <location>
        <begin position="78"/>
        <end position="97"/>
    </location>
</feature>
<comment type="caution">
    <text evidence="16">The sequence shown here is derived from an EMBL/GenBank/DDBJ whole genome shotgun (WGS) entry which is preliminary data.</text>
</comment>
<protein>
    <recommendedName>
        <fullName evidence="3">Glycerophosphocholine acyltransferase 1</fullName>
    </recommendedName>
</protein>
<evidence type="ECO:0000256" key="2">
    <source>
        <dbReference type="ARBA" id="ARBA00006675"/>
    </source>
</evidence>
<dbReference type="GO" id="GO:0016020">
    <property type="term" value="C:membrane"/>
    <property type="evidence" value="ECO:0007669"/>
    <property type="project" value="UniProtKB-SubCell"/>
</dbReference>
<evidence type="ECO:0000256" key="11">
    <source>
        <dbReference type="ARBA" id="ARBA00023264"/>
    </source>
</evidence>
<dbReference type="PANTHER" id="PTHR31201:SF1">
    <property type="entry name" value="GLYCEROPHOSPHOCHOLINE ACYLTRANSFERASE 1"/>
    <property type="match status" value="1"/>
</dbReference>
<feature type="transmembrane region" description="Helical" evidence="15">
    <location>
        <begin position="127"/>
        <end position="147"/>
    </location>
</feature>
<feature type="compositionally biased region" description="Low complexity" evidence="14">
    <location>
        <begin position="371"/>
        <end position="390"/>
    </location>
</feature>
<feature type="transmembrane region" description="Helical" evidence="15">
    <location>
        <begin position="274"/>
        <end position="293"/>
    </location>
</feature>
<evidence type="ECO:0000256" key="1">
    <source>
        <dbReference type="ARBA" id="ARBA00004141"/>
    </source>
</evidence>
<evidence type="ECO:0000313" key="16">
    <source>
        <dbReference type="EMBL" id="GMM50520.1"/>
    </source>
</evidence>
<evidence type="ECO:0000256" key="15">
    <source>
        <dbReference type="SAM" id="Phobius"/>
    </source>
</evidence>
<evidence type="ECO:0000256" key="9">
    <source>
        <dbReference type="ARBA" id="ARBA00023136"/>
    </source>
</evidence>
<dbReference type="InterPro" id="IPR021261">
    <property type="entry name" value="GPCAT"/>
</dbReference>
<gene>
    <name evidence="16" type="ORF">DASB73_014780</name>
</gene>
<keyword evidence="7 15" id="KW-1133">Transmembrane helix</keyword>
<evidence type="ECO:0000313" key="17">
    <source>
        <dbReference type="Proteomes" id="UP001362899"/>
    </source>
</evidence>
<keyword evidence="8" id="KW-0443">Lipid metabolism</keyword>
<accession>A0AAV5RGK8</accession>
<keyword evidence="12 16" id="KW-0012">Acyltransferase</keyword>
<dbReference type="GO" id="GO:0006656">
    <property type="term" value="P:phosphatidylcholine biosynthetic process"/>
    <property type="evidence" value="ECO:0007669"/>
    <property type="project" value="TreeGrafter"/>
</dbReference>
<keyword evidence="10" id="KW-0594">Phospholipid biosynthesis</keyword>
<evidence type="ECO:0000256" key="10">
    <source>
        <dbReference type="ARBA" id="ARBA00023209"/>
    </source>
</evidence>
<dbReference type="Proteomes" id="UP001362899">
    <property type="component" value="Unassembled WGS sequence"/>
</dbReference>
<proteinExistence type="inferred from homology"/>
<evidence type="ECO:0000256" key="14">
    <source>
        <dbReference type="SAM" id="MobiDB-lite"/>
    </source>
</evidence>
<dbReference type="GO" id="GO:0016746">
    <property type="term" value="F:acyltransferase activity"/>
    <property type="evidence" value="ECO:0007669"/>
    <property type="project" value="UniProtKB-KW"/>
</dbReference>
<keyword evidence="11" id="KW-1208">Phospholipid metabolism</keyword>
<feature type="region of interest" description="Disordered" evidence="14">
    <location>
        <begin position="371"/>
        <end position="410"/>
    </location>
</feature>
<dbReference type="PANTHER" id="PTHR31201">
    <property type="entry name" value="OS01G0585100 PROTEIN"/>
    <property type="match status" value="1"/>
</dbReference>
<evidence type="ECO:0000256" key="13">
    <source>
        <dbReference type="SAM" id="Coils"/>
    </source>
</evidence>
<feature type="transmembrane region" description="Helical" evidence="15">
    <location>
        <begin position="313"/>
        <end position="335"/>
    </location>
</feature>
<keyword evidence="6 15" id="KW-0812">Transmembrane</keyword>
<keyword evidence="9 15" id="KW-0472">Membrane</keyword>
<keyword evidence="5" id="KW-0808">Transferase</keyword>
<feature type="transmembrane region" description="Helical" evidence="15">
    <location>
        <begin position="224"/>
        <end position="246"/>
    </location>
</feature>
<evidence type="ECO:0000256" key="12">
    <source>
        <dbReference type="ARBA" id="ARBA00023315"/>
    </source>
</evidence>
<name>A0AAV5RGK8_STABA</name>
<feature type="coiled-coil region" evidence="13">
    <location>
        <begin position="339"/>
        <end position="366"/>
    </location>
</feature>
<organism evidence="16 17">
    <name type="scientific">Starmerella bacillaris</name>
    <name type="common">Yeast</name>
    <name type="synonym">Candida zemplinina</name>
    <dbReference type="NCBI Taxonomy" id="1247836"/>
    <lineage>
        <taxon>Eukaryota</taxon>
        <taxon>Fungi</taxon>
        <taxon>Dikarya</taxon>
        <taxon>Ascomycota</taxon>
        <taxon>Saccharomycotina</taxon>
        <taxon>Dipodascomycetes</taxon>
        <taxon>Dipodascales</taxon>
        <taxon>Trichomonascaceae</taxon>
        <taxon>Starmerella</taxon>
    </lineage>
</organism>